<dbReference type="InterPro" id="IPR010994">
    <property type="entry name" value="RuvA_2-like"/>
</dbReference>
<dbReference type="Gene3D" id="1.10.40.60">
    <property type="entry name" value="EpsJ-like"/>
    <property type="match status" value="2"/>
</dbReference>
<dbReference type="STRING" id="584708.Apau_1047"/>
<dbReference type="SUPFAM" id="SSF47781">
    <property type="entry name" value="RuvA domain 2-like"/>
    <property type="match status" value="1"/>
</dbReference>
<dbReference type="PaxDb" id="584708-Apau_1047"/>
<feature type="domain" description="T2SS protein K second SAM-like" evidence="1">
    <location>
        <begin position="205"/>
        <end position="254"/>
    </location>
</feature>
<dbReference type="Proteomes" id="UP000005096">
    <property type="component" value="Chromosome"/>
</dbReference>
<organism evidence="2 3">
    <name type="scientific">Aminomonas paucivorans DSM 12260</name>
    <dbReference type="NCBI Taxonomy" id="584708"/>
    <lineage>
        <taxon>Bacteria</taxon>
        <taxon>Thermotogati</taxon>
        <taxon>Synergistota</taxon>
        <taxon>Synergistia</taxon>
        <taxon>Synergistales</taxon>
        <taxon>Synergistaceae</taxon>
        <taxon>Aminomonas</taxon>
    </lineage>
</organism>
<dbReference type="eggNOG" id="COG3156">
    <property type="taxonomic scope" value="Bacteria"/>
</dbReference>
<protein>
    <submittedName>
        <fullName evidence="2">Type II secretory pathway component PulK</fullName>
    </submittedName>
</protein>
<reference evidence="2 3" key="1">
    <citation type="journal article" date="2010" name="Stand. Genomic Sci.">
        <title>Non-contiguous finished genome sequence of Aminomonas paucivorans type strain (GLU-3).</title>
        <authorList>
            <person name="Pitluck S."/>
            <person name="Yasawong M."/>
            <person name="Held B."/>
            <person name="Lapidus A."/>
            <person name="Nolan M."/>
            <person name="Copeland A."/>
            <person name="Lucas S."/>
            <person name="Del Rio T.G."/>
            <person name="Tice H."/>
            <person name="Cheng J.F."/>
            <person name="Chertkov O."/>
            <person name="Goodwin L."/>
            <person name="Tapia R."/>
            <person name="Han C."/>
            <person name="Liolios K."/>
            <person name="Ivanova N."/>
            <person name="Mavromatis K."/>
            <person name="Ovchinnikova G."/>
            <person name="Pati A."/>
            <person name="Chen A."/>
            <person name="Palaniappan K."/>
            <person name="Land M."/>
            <person name="Hauser L."/>
            <person name="Chang Y.J."/>
            <person name="Jeffries C.D."/>
            <person name="Pukall R."/>
            <person name="Spring S."/>
            <person name="Rohde M."/>
            <person name="Sikorski J."/>
            <person name="Goker M."/>
            <person name="Woyke T."/>
            <person name="Bristow J."/>
            <person name="Eisen J.A."/>
            <person name="Markowitz V."/>
            <person name="Hugenholtz P."/>
            <person name="Kyrpides N.C."/>
            <person name="Klenk H.P."/>
        </authorList>
    </citation>
    <scope>NUCLEOTIDE SEQUENCE [LARGE SCALE GENOMIC DNA]</scope>
    <source>
        <strain evidence="2 3">DSM 12260</strain>
    </source>
</reference>
<dbReference type="InterPro" id="IPR049179">
    <property type="entry name" value="T2SSK_SAM-like_2nd"/>
</dbReference>
<dbReference type="Pfam" id="PF03934">
    <property type="entry name" value="T2SSK"/>
    <property type="match status" value="1"/>
</dbReference>
<accession>E3CXA8</accession>
<dbReference type="InterPro" id="IPR038072">
    <property type="entry name" value="GspK_central_sf"/>
</dbReference>
<sequence length="307" mass="33788">MRKPAKGGFILLSVLLSVTVLLSAATGLAWFARSEVRMTEERTFQLRARSAAFGALKTAEALLAARSEDYDSLAEAPYRPGSVKPLPPAGGLTVRLSLVPLDDRIPLGSLFLPDGFTVKKEFEGPWERLFLLLGKPELGPKLLDYMDGDTVPRMGGKEEDGYLNRPAEDLSQFLNCPGVDRKLLYGTKAKAGLRRFVTPFCGEKINLNTVDPGVLALLDERLGDREAKALAALRMTAPIKKVEDLKRIPGFPEDVLPRITNVVGVASRYVSVRIQVRQGRLQRRFEAVLERSGTGPKASCTLVRWVE</sequence>
<dbReference type="Gene3D" id="3.30.1300.30">
    <property type="entry name" value="GSPII I/J protein-like"/>
    <property type="match status" value="1"/>
</dbReference>
<dbReference type="RefSeq" id="WP_006300657.1">
    <property type="nucleotide sequence ID" value="NZ_CM001022.1"/>
</dbReference>
<name>E3CXA8_9BACT</name>
<gene>
    <name evidence="2" type="ORF">Apau_1047</name>
</gene>
<evidence type="ECO:0000313" key="3">
    <source>
        <dbReference type="Proteomes" id="UP000005096"/>
    </source>
</evidence>
<proteinExistence type="predicted"/>
<evidence type="ECO:0000259" key="1">
    <source>
        <dbReference type="Pfam" id="PF03934"/>
    </source>
</evidence>
<dbReference type="OrthoDB" id="3487at2"/>
<keyword evidence="3" id="KW-1185">Reference proteome</keyword>
<dbReference type="HOGENOM" id="CLU_918066_0_0_0"/>
<evidence type="ECO:0000313" key="2">
    <source>
        <dbReference type="EMBL" id="EFQ23474.1"/>
    </source>
</evidence>
<dbReference type="EMBL" id="CM001022">
    <property type="protein sequence ID" value="EFQ23474.1"/>
    <property type="molecule type" value="Genomic_DNA"/>
</dbReference>
<dbReference type="AlphaFoldDB" id="E3CXA8"/>